<feature type="signal peptide" evidence="2">
    <location>
        <begin position="1"/>
        <end position="19"/>
    </location>
</feature>
<keyword evidence="2" id="KW-0732">Signal</keyword>
<dbReference type="OrthoDB" id="3362246at2759"/>
<name>A0A0H2RYP0_9AGAM</name>
<evidence type="ECO:0000313" key="4">
    <source>
        <dbReference type="Proteomes" id="UP000053477"/>
    </source>
</evidence>
<gene>
    <name evidence="3" type="ORF">SCHPADRAFT_994525</name>
</gene>
<dbReference type="PANTHER" id="PTHR37487:SF2">
    <property type="entry name" value="EXPRESSED PROTEIN"/>
    <property type="match status" value="1"/>
</dbReference>
<dbReference type="STRING" id="27342.A0A0H2RYP0"/>
<feature type="chain" id="PRO_5005202227" evidence="2">
    <location>
        <begin position="20"/>
        <end position="200"/>
    </location>
</feature>
<dbReference type="EMBL" id="KQ085907">
    <property type="protein sequence ID" value="KLO17210.1"/>
    <property type="molecule type" value="Genomic_DNA"/>
</dbReference>
<evidence type="ECO:0000256" key="2">
    <source>
        <dbReference type="SAM" id="SignalP"/>
    </source>
</evidence>
<proteinExistence type="predicted"/>
<accession>A0A0H2RYP0</accession>
<keyword evidence="4" id="KW-1185">Reference proteome</keyword>
<sequence length="200" mass="19048">MKFSIAALVATVLATAANAQFMIITPSNVVECEPTLLSWSGGVAPYFLVIVDGNNPTTTLENLGQVNGTSLSFIVNFASGTSLGLNLKDSTGAVAQSGAFPVQAGTSTACVGQGVSTSAPAGGSTTAGSTASTTAGGSTTSGATSAGSSTTGTTSHASTTSTSPSSGSTTSSSNAAGPTAHFTELGVAGVVGAVMAALAL</sequence>
<protein>
    <submittedName>
        <fullName evidence="3">Uncharacterized protein</fullName>
    </submittedName>
</protein>
<evidence type="ECO:0000256" key="1">
    <source>
        <dbReference type="SAM" id="MobiDB-lite"/>
    </source>
</evidence>
<dbReference type="PANTHER" id="PTHR37487">
    <property type="entry name" value="CHROMOSOME 1, WHOLE GENOME SHOTGUN SEQUENCE"/>
    <property type="match status" value="1"/>
</dbReference>
<dbReference type="AlphaFoldDB" id="A0A0H2RYP0"/>
<dbReference type="InParanoid" id="A0A0H2RYP0"/>
<reference evidence="3 4" key="1">
    <citation type="submission" date="2015-04" db="EMBL/GenBank/DDBJ databases">
        <title>Complete genome sequence of Schizopora paradoxa KUC8140, a cosmopolitan wood degrader in East Asia.</title>
        <authorList>
            <consortium name="DOE Joint Genome Institute"/>
            <person name="Min B."/>
            <person name="Park H."/>
            <person name="Jang Y."/>
            <person name="Kim J.-J."/>
            <person name="Kim K.H."/>
            <person name="Pangilinan J."/>
            <person name="Lipzen A."/>
            <person name="Riley R."/>
            <person name="Grigoriev I.V."/>
            <person name="Spatafora J.W."/>
            <person name="Choi I.-G."/>
        </authorList>
    </citation>
    <scope>NUCLEOTIDE SEQUENCE [LARGE SCALE GENOMIC DNA]</scope>
    <source>
        <strain evidence="3 4">KUC8140</strain>
    </source>
</reference>
<dbReference type="Proteomes" id="UP000053477">
    <property type="component" value="Unassembled WGS sequence"/>
</dbReference>
<evidence type="ECO:0000313" key="3">
    <source>
        <dbReference type="EMBL" id="KLO17210.1"/>
    </source>
</evidence>
<feature type="region of interest" description="Disordered" evidence="1">
    <location>
        <begin position="117"/>
        <end position="176"/>
    </location>
</feature>
<organism evidence="3 4">
    <name type="scientific">Schizopora paradoxa</name>
    <dbReference type="NCBI Taxonomy" id="27342"/>
    <lineage>
        <taxon>Eukaryota</taxon>
        <taxon>Fungi</taxon>
        <taxon>Dikarya</taxon>
        <taxon>Basidiomycota</taxon>
        <taxon>Agaricomycotina</taxon>
        <taxon>Agaricomycetes</taxon>
        <taxon>Hymenochaetales</taxon>
        <taxon>Schizoporaceae</taxon>
        <taxon>Schizopora</taxon>
    </lineage>
</organism>